<protein>
    <submittedName>
        <fullName evidence="1">Uncharacterized protein</fullName>
    </submittedName>
</protein>
<dbReference type="EMBL" id="CP084167">
    <property type="protein sequence ID" value="UJG43532.1"/>
    <property type="molecule type" value="Genomic_DNA"/>
</dbReference>
<sequence length="121" mass="14632">MFTYELEDEYLTFIKESIKEHVFQLLDENNGKISLMKLFEKMIHINNHYLAQKLRIDAVLQELELQGIIEIKNREIRRLSMGVFDETGFKEEYVKNFYEKRKKDEEIKEIIRVLSQTILSE</sequence>
<proteinExistence type="predicted"/>
<gene>
    <name evidence="1" type="ORF">K9W46_14325</name>
</gene>
<accession>A0A9Y1BRC8</accession>
<organism evidence="1">
    <name type="scientific">Candidatus Heimdallarchaeum endolithica</name>
    <dbReference type="NCBI Taxonomy" id="2876572"/>
    <lineage>
        <taxon>Archaea</taxon>
        <taxon>Promethearchaeati</taxon>
        <taxon>Candidatus Heimdallarchaeota</taxon>
        <taxon>Candidatus Heimdallarchaeia (ex Rinke et al. 2021) (nom. nud.)</taxon>
        <taxon>Candidatus Heimdallarchaeales</taxon>
        <taxon>Candidatus Heimdallarchaeaceae</taxon>
        <taxon>Candidatus Heimdallarchaeum</taxon>
    </lineage>
</organism>
<dbReference type="Proteomes" id="UP001200513">
    <property type="component" value="Chromosome"/>
</dbReference>
<reference evidence="1" key="1">
    <citation type="journal article" date="2022" name="Nat. Microbiol.">
        <title>Unique mobile elements and scalable gene flow at the prokaryote-eukaryote boundary revealed by circularized Asgard archaea genomes.</title>
        <authorList>
            <person name="Wu F."/>
            <person name="Speth D.R."/>
            <person name="Philosof A."/>
            <person name="Cremiere A."/>
            <person name="Narayanan A."/>
            <person name="Barco R.A."/>
            <person name="Connon S.A."/>
            <person name="Amend J.P."/>
            <person name="Antoshechkin I.A."/>
            <person name="Orphan V.J."/>
        </authorList>
    </citation>
    <scope>NUCLEOTIDE SEQUENCE</scope>
    <source>
        <strain evidence="1">PR6</strain>
    </source>
</reference>
<dbReference type="AlphaFoldDB" id="A0A9Y1BRC8"/>
<name>A0A9Y1BRC8_9ARCH</name>
<evidence type="ECO:0000313" key="1">
    <source>
        <dbReference type="EMBL" id="UJG43532.1"/>
    </source>
</evidence>